<dbReference type="PANTHER" id="PTHR43335">
    <property type="entry name" value="ABC TRANSPORTER, ATP-BINDING PROTEIN"/>
    <property type="match status" value="1"/>
</dbReference>
<dbReference type="Proteomes" id="UP000642284">
    <property type="component" value="Unassembled WGS sequence"/>
</dbReference>
<keyword evidence="7" id="KW-1185">Reference proteome</keyword>
<dbReference type="CDD" id="cd03268">
    <property type="entry name" value="ABC_BcrA_bacitracin_resist"/>
    <property type="match status" value="1"/>
</dbReference>
<dbReference type="SMART" id="SM00382">
    <property type="entry name" value="AAA"/>
    <property type="match status" value="1"/>
</dbReference>
<dbReference type="SUPFAM" id="SSF52540">
    <property type="entry name" value="P-loop containing nucleoside triphosphate hydrolases"/>
    <property type="match status" value="1"/>
</dbReference>
<evidence type="ECO:0000256" key="4">
    <source>
        <dbReference type="ARBA" id="ARBA00022840"/>
    </source>
</evidence>
<dbReference type="PANTHER" id="PTHR43335:SF4">
    <property type="entry name" value="ABC TRANSPORTER, ATP-BINDING PROTEIN"/>
    <property type="match status" value="1"/>
</dbReference>
<evidence type="ECO:0000256" key="1">
    <source>
        <dbReference type="ARBA" id="ARBA00005417"/>
    </source>
</evidence>
<feature type="domain" description="ABC transporter" evidence="5">
    <location>
        <begin position="3"/>
        <end position="228"/>
    </location>
</feature>
<keyword evidence="2" id="KW-0813">Transport</keyword>
<dbReference type="EMBL" id="JACTVJ010000008">
    <property type="protein sequence ID" value="MBC9714701.1"/>
    <property type="molecule type" value="Genomic_DNA"/>
</dbReference>
<comment type="caution">
    <text evidence="6">The sequence shown here is derived from an EMBL/GenBank/DDBJ whole genome shotgun (WGS) entry which is preliminary data.</text>
</comment>
<dbReference type="InterPro" id="IPR017871">
    <property type="entry name" value="ABC_transporter-like_CS"/>
</dbReference>
<dbReference type="Pfam" id="PF00005">
    <property type="entry name" value="ABC_tran"/>
    <property type="match status" value="1"/>
</dbReference>
<evidence type="ECO:0000259" key="5">
    <source>
        <dbReference type="PROSITE" id="PS50893"/>
    </source>
</evidence>
<dbReference type="InterPro" id="IPR027417">
    <property type="entry name" value="P-loop_NTPase"/>
</dbReference>
<evidence type="ECO:0000256" key="2">
    <source>
        <dbReference type="ARBA" id="ARBA00022448"/>
    </source>
</evidence>
<sequence>MKIQVRGLTKAFGGRRVVDGLTFEVEPAAVTGFLGPNGAGKTTTLRMLLGLVAPDSGSATVDGRPYAELPDPGRTIGAALEATGFHPARTGRDHLAVLCTVHGFDRRRADEALETVGLAEAARRRVGGYSQGMRQRLALAAALLGDPEVLVLDEPSNGLDPEGIAWLRQFLRTWADAGRTVLVSSHLLSEMEQLVDRVVIIDRGRLVHAGPLAHLPGGQVSVHSPQAEALRTALEATGARTHRTRPDALTVTGLPCAEIGRLAHRHRIELHELTPESGDLETLFFTLTGGGSGSGSGTGNGIGIGAGSREGK</sequence>
<evidence type="ECO:0000313" key="7">
    <source>
        <dbReference type="Proteomes" id="UP000642284"/>
    </source>
</evidence>
<reference evidence="6 7" key="1">
    <citation type="submission" date="2020-08" db="EMBL/GenBank/DDBJ databases">
        <title>Genemic of Streptomyces polyaspartic.</title>
        <authorList>
            <person name="Liu W."/>
        </authorList>
    </citation>
    <scope>NUCLEOTIDE SEQUENCE [LARGE SCALE GENOMIC DNA]</scope>
    <source>
        <strain evidence="6 7">TRM66268-LWL</strain>
    </source>
</reference>
<keyword evidence="3" id="KW-0547">Nucleotide-binding</keyword>
<dbReference type="Gene3D" id="3.40.50.300">
    <property type="entry name" value="P-loop containing nucleotide triphosphate hydrolases"/>
    <property type="match status" value="1"/>
</dbReference>
<name>A0ABR7SJP4_9ACTN</name>
<dbReference type="PROSITE" id="PS00211">
    <property type="entry name" value="ABC_TRANSPORTER_1"/>
    <property type="match status" value="1"/>
</dbReference>
<evidence type="ECO:0000313" key="6">
    <source>
        <dbReference type="EMBL" id="MBC9714701.1"/>
    </source>
</evidence>
<dbReference type="RefSeq" id="WP_187815178.1">
    <property type="nucleotide sequence ID" value="NZ_JACTVJ010000008.1"/>
</dbReference>
<dbReference type="GO" id="GO:0005524">
    <property type="term" value="F:ATP binding"/>
    <property type="evidence" value="ECO:0007669"/>
    <property type="project" value="UniProtKB-KW"/>
</dbReference>
<dbReference type="InterPro" id="IPR003593">
    <property type="entry name" value="AAA+_ATPase"/>
</dbReference>
<protein>
    <submittedName>
        <fullName evidence="6">ABC transporter ATP-binding protein</fullName>
    </submittedName>
</protein>
<organism evidence="6 7">
    <name type="scientific">Streptomyces polyasparticus</name>
    <dbReference type="NCBI Taxonomy" id="2767826"/>
    <lineage>
        <taxon>Bacteria</taxon>
        <taxon>Bacillati</taxon>
        <taxon>Actinomycetota</taxon>
        <taxon>Actinomycetes</taxon>
        <taxon>Kitasatosporales</taxon>
        <taxon>Streptomycetaceae</taxon>
        <taxon>Streptomyces</taxon>
    </lineage>
</organism>
<keyword evidence="4 6" id="KW-0067">ATP-binding</keyword>
<evidence type="ECO:0000256" key="3">
    <source>
        <dbReference type="ARBA" id="ARBA00022741"/>
    </source>
</evidence>
<proteinExistence type="inferred from homology"/>
<dbReference type="PROSITE" id="PS50893">
    <property type="entry name" value="ABC_TRANSPORTER_2"/>
    <property type="match status" value="1"/>
</dbReference>
<accession>A0ABR7SJP4</accession>
<gene>
    <name evidence="6" type="ORF">H9Y04_19265</name>
</gene>
<dbReference type="InterPro" id="IPR003439">
    <property type="entry name" value="ABC_transporter-like_ATP-bd"/>
</dbReference>
<comment type="similarity">
    <text evidence="1">Belongs to the ABC transporter superfamily.</text>
</comment>